<organism evidence="9 10">
    <name type="scientific">Wenxinia marina DSM 24838</name>
    <dbReference type="NCBI Taxonomy" id="1123501"/>
    <lineage>
        <taxon>Bacteria</taxon>
        <taxon>Pseudomonadati</taxon>
        <taxon>Pseudomonadota</taxon>
        <taxon>Alphaproteobacteria</taxon>
        <taxon>Rhodobacterales</taxon>
        <taxon>Roseobacteraceae</taxon>
        <taxon>Wenxinia</taxon>
    </lineage>
</organism>
<keyword evidence="5 7" id="KW-1133">Transmembrane helix</keyword>
<comment type="similarity">
    <text evidence="7">Belongs to the binding-protein-dependent transport system permease family.</text>
</comment>
<comment type="caution">
    <text evidence="9">The sequence shown here is derived from an EMBL/GenBank/DDBJ whole genome shotgun (WGS) entry which is preliminary data.</text>
</comment>
<dbReference type="InterPro" id="IPR051393">
    <property type="entry name" value="ABC_transporter_permease"/>
</dbReference>
<dbReference type="RefSeq" id="WP_018302555.1">
    <property type="nucleotide sequence ID" value="NZ_KB902285.1"/>
</dbReference>
<evidence type="ECO:0000256" key="7">
    <source>
        <dbReference type="RuleBase" id="RU363032"/>
    </source>
</evidence>
<sequence>MTSEDTTLGTVSTPRRRWRFWRAPATGEMGVNAEDNLSGFLFMLPWLIGFVVFMAGPLLASLYLSFTRYDLFTAPEWRGTANYERLFFRDRTFADSMQVTVVYVLTSVPLRLGFALAVAMLLNRGVRGLPLYRAIYYLPSLIGGSVAIAILWRELFGYEGLINDILVPLGFERMSWIGSPDTALSTLVVLAAWQFGSPMVIFLAGLKQIPKELYEAADMDGGGPVQKFFYITLPMLTPVIFFNLLMQMISAFQAFTPAYIVSEGTGGPAGSTLFYTLYLYQQAFSFHRMGYASAMAWVLLAIVATVTMVNFVLSRRWVYYADGGRG</sequence>
<dbReference type="OrthoDB" id="9773727at2"/>
<dbReference type="Proteomes" id="UP000035100">
    <property type="component" value="Unassembled WGS sequence"/>
</dbReference>
<reference evidence="9 10" key="1">
    <citation type="submission" date="2013-01" db="EMBL/GenBank/DDBJ databases">
        <authorList>
            <person name="Fiebig A."/>
            <person name="Goeker M."/>
            <person name="Klenk H.-P.P."/>
        </authorList>
    </citation>
    <scope>NUCLEOTIDE SEQUENCE [LARGE SCALE GENOMIC DNA]</scope>
    <source>
        <strain evidence="9 10">DSM 24838</strain>
    </source>
</reference>
<dbReference type="PANTHER" id="PTHR30193">
    <property type="entry name" value="ABC TRANSPORTER PERMEASE PROTEIN"/>
    <property type="match status" value="1"/>
</dbReference>
<feature type="transmembrane region" description="Helical" evidence="7">
    <location>
        <begin position="258"/>
        <end position="280"/>
    </location>
</feature>
<dbReference type="SUPFAM" id="SSF161098">
    <property type="entry name" value="MetI-like"/>
    <property type="match status" value="1"/>
</dbReference>
<feature type="domain" description="ABC transmembrane type-1" evidence="8">
    <location>
        <begin position="97"/>
        <end position="310"/>
    </location>
</feature>
<dbReference type="PANTHER" id="PTHR30193:SF1">
    <property type="entry name" value="ABC TRANSPORTER PERMEASE PROTEIN YESP-RELATED"/>
    <property type="match status" value="1"/>
</dbReference>
<name>A0A0D0QAW2_9RHOB</name>
<keyword evidence="10" id="KW-1185">Reference proteome</keyword>
<keyword evidence="3" id="KW-1003">Cell membrane</keyword>
<feature type="transmembrane region" description="Helical" evidence="7">
    <location>
        <begin position="183"/>
        <end position="206"/>
    </location>
</feature>
<dbReference type="GO" id="GO:0005886">
    <property type="term" value="C:plasma membrane"/>
    <property type="evidence" value="ECO:0007669"/>
    <property type="project" value="UniProtKB-SubCell"/>
</dbReference>
<comment type="subcellular location">
    <subcellularLocation>
        <location evidence="1 7">Cell membrane</location>
        <topology evidence="1 7">Multi-pass membrane protein</topology>
    </subcellularLocation>
</comment>
<feature type="transmembrane region" description="Helical" evidence="7">
    <location>
        <begin position="134"/>
        <end position="152"/>
    </location>
</feature>
<evidence type="ECO:0000313" key="10">
    <source>
        <dbReference type="Proteomes" id="UP000035100"/>
    </source>
</evidence>
<keyword evidence="6 7" id="KW-0472">Membrane</keyword>
<keyword evidence="4 7" id="KW-0812">Transmembrane</keyword>
<gene>
    <name evidence="9" type="ORF">Wenmar_03298</name>
</gene>
<evidence type="ECO:0000313" key="9">
    <source>
        <dbReference type="EMBL" id="KIQ68083.1"/>
    </source>
</evidence>
<evidence type="ECO:0000256" key="4">
    <source>
        <dbReference type="ARBA" id="ARBA00022692"/>
    </source>
</evidence>
<dbReference type="eggNOG" id="COG1175">
    <property type="taxonomic scope" value="Bacteria"/>
</dbReference>
<feature type="transmembrane region" description="Helical" evidence="7">
    <location>
        <begin position="101"/>
        <end position="122"/>
    </location>
</feature>
<evidence type="ECO:0000259" key="8">
    <source>
        <dbReference type="PROSITE" id="PS50928"/>
    </source>
</evidence>
<evidence type="ECO:0000256" key="2">
    <source>
        <dbReference type="ARBA" id="ARBA00022448"/>
    </source>
</evidence>
<accession>A0A0D0QAW2</accession>
<feature type="transmembrane region" description="Helical" evidence="7">
    <location>
        <begin position="39"/>
        <end position="64"/>
    </location>
</feature>
<dbReference type="PATRIC" id="fig|1123501.6.peg.3422"/>
<evidence type="ECO:0000256" key="3">
    <source>
        <dbReference type="ARBA" id="ARBA00022475"/>
    </source>
</evidence>
<dbReference type="PROSITE" id="PS50928">
    <property type="entry name" value="ABC_TM1"/>
    <property type="match status" value="1"/>
</dbReference>
<evidence type="ECO:0000256" key="5">
    <source>
        <dbReference type="ARBA" id="ARBA00022989"/>
    </source>
</evidence>
<dbReference type="STRING" id="1123501.Wenmar_03298"/>
<evidence type="ECO:0000256" key="1">
    <source>
        <dbReference type="ARBA" id="ARBA00004651"/>
    </source>
</evidence>
<keyword evidence="2 7" id="KW-0813">Transport</keyword>
<feature type="transmembrane region" description="Helical" evidence="7">
    <location>
        <begin position="292"/>
        <end position="313"/>
    </location>
</feature>
<dbReference type="Gene3D" id="1.10.3720.10">
    <property type="entry name" value="MetI-like"/>
    <property type="match status" value="1"/>
</dbReference>
<dbReference type="InterPro" id="IPR000515">
    <property type="entry name" value="MetI-like"/>
</dbReference>
<proteinExistence type="inferred from homology"/>
<dbReference type="GO" id="GO:0055085">
    <property type="term" value="P:transmembrane transport"/>
    <property type="evidence" value="ECO:0007669"/>
    <property type="project" value="InterPro"/>
</dbReference>
<dbReference type="Pfam" id="PF00528">
    <property type="entry name" value="BPD_transp_1"/>
    <property type="match status" value="1"/>
</dbReference>
<dbReference type="CDD" id="cd06261">
    <property type="entry name" value="TM_PBP2"/>
    <property type="match status" value="1"/>
</dbReference>
<protein>
    <submittedName>
        <fullName evidence="9">Carbohydrate ABC transporter membrane protein 1, CUT1 family</fullName>
    </submittedName>
</protein>
<dbReference type="InterPro" id="IPR035906">
    <property type="entry name" value="MetI-like_sf"/>
</dbReference>
<evidence type="ECO:0000256" key="6">
    <source>
        <dbReference type="ARBA" id="ARBA00023136"/>
    </source>
</evidence>
<dbReference type="EMBL" id="AONG01000017">
    <property type="protein sequence ID" value="KIQ68083.1"/>
    <property type="molecule type" value="Genomic_DNA"/>
</dbReference>
<dbReference type="AlphaFoldDB" id="A0A0D0QAW2"/>
<feature type="transmembrane region" description="Helical" evidence="7">
    <location>
        <begin position="227"/>
        <end position="246"/>
    </location>
</feature>